<feature type="domain" description="Cas12f1-like TNB" evidence="2">
    <location>
        <begin position="9"/>
        <end position="31"/>
    </location>
</feature>
<dbReference type="Proteomes" id="UP001595701">
    <property type="component" value="Unassembled WGS sequence"/>
</dbReference>
<gene>
    <name evidence="3" type="ORF">ACFOZ0_12690</name>
</gene>
<reference evidence="4" key="1">
    <citation type="journal article" date="2019" name="Int. J. Syst. Evol. Microbiol.">
        <title>The Global Catalogue of Microorganisms (GCM) 10K type strain sequencing project: providing services to taxonomists for standard genome sequencing and annotation.</title>
        <authorList>
            <consortium name="The Broad Institute Genomics Platform"/>
            <consortium name="The Broad Institute Genome Sequencing Center for Infectious Disease"/>
            <person name="Wu L."/>
            <person name="Ma J."/>
        </authorList>
    </citation>
    <scope>NUCLEOTIDE SEQUENCE [LARGE SCALE GENOMIC DNA]</scope>
    <source>
        <strain evidence="4">CGMCC 4.7035</strain>
    </source>
</reference>
<keyword evidence="1" id="KW-0238">DNA-binding</keyword>
<sequence>MDGPKPLHIREWTCPACGALLDRDINSARNVKKAAGLAVSACGAPMATTSAARSSAQPAC</sequence>
<evidence type="ECO:0000259" key="2">
    <source>
        <dbReference type="Pfam" id="PF07282"/>
    </source>
</evidence>
<name>A0ABV7SCZ1_9ACTN</name>
<keyword evidence="4" id="KW-1185">Reference proteome</keyword>
<protein>
    <submittedName>
        <fullName evidence="3">Zinc ribbon domain-containing protein</fullName>
    </submittedName>
</protein>
<accession>A0ABV7SCZ1</accession>
<dbReference type="EMBL" id="JBHRWR010000009">
    <property type="protein sequence ID" value="MFC3574116.1"/>
    <property type="molecule type" value="Genomic_DNA"/>
</dbReference>
<dbReference type="InterPro" id="IPR010095">
    <property type="entry name" value="Cas12f1-like_TNB"/>
</dbReference>
<comment type="caution">
    <text evidence="3">The sequence shown here is derived from an EMBL/GenBank/DDBJ whole genome shotgun (WGS) entry which is preliminary data.</text>
</comment>
<proteinExistence type="predicted"/>
<evidence type="ECO:0000256" key="1">
    <source>
        <dbReference type="ARBA" id="ARBA00023125"/>
    </source>
</evidence>
<organism evidence="3 4">
    <name type="scientific">Streptomyces yaanensis</name>
    <dbReference type="NCBI Taxonomy" id="1142239"/>
    <lineage>
        <taxon>Bacteria</taxon>
        <taxon>Bacillati</taxon>
        <taxon>Actinomycetota</taxon>
        <taxon>Actinomycetes</taxon>
        <taxon>Kitasatosporales</taxon>
        <taxon>Streptomycetaceae</taxon>
        <taxon>Streptomyces</taxon>
    </lineage>
</organism>
<evidence type="ECO:0000313" key="4">
    <source>
        <dbReference type="Proteomes" id="UP001595701"/>
    </source>
</evidence>
<dbReference type="RefSeq" id="WP_386275958.1">
    <property type="nucleotide sequence ID" value="NZ_JBHRWR010000009.1"/>
</dbReference>
<dbReference type="Pfam" id="PF07282">
    <property type="entry name" value="Cas12f1-like_TNB"/>
    <property type="match status" value="1"/>
</dbReference>
<evidence type="ECO:0000313" key="3">
    <source>
        <dbReference type="EMBL" id="MFC3574116.1"/>
    </source>
</evidence>